<evidence type="ECO:0000256" key="7">
    <source>
        <dbReference type="ARBA" id="ARBA00022753"/>
    </source>
</evidence>
<dbReference type="InterPro" id="IPR003959">
    <property type="entry name" value="ATPase_AAA_core"/>
</dbReference>
<dbReference type="Pfam" id="PF09336">
    <property type="entry name" value="Vps4_C"/>
    <property type="match status" value="1"/>
</dbReference>
<comment type="similarity">
    <text evidence="2 13">Belongs to the AAA ATPase family.</text>
</comment>
<keyword evidence="6 13" id="KW-0547">Nucleotide-binding</keyword>
<dbReference type="EMBL" id="JABSTV010001251">
    <property type="protein sequence ID" value="KAH7950945.1"/>
    <property type="molecule type" value="Genomic_DNA"/>
</dbReference>
<dbReference type="SMART" id="SM00382">
    <property type="entry name" value="AAA"/>
    <property type="match status" value="1"/>
</dbReference>
<evidence type="ECO:0000256" key="3">
    <source>
        <dbReference type="ARBA" id="ARBA00012674"/>
    </source>
</evidence>
<feature type="region of interest" description="Disordered" evidence="14">
    <location>
        <begin position="76"/>
        <end position="108"/>
    </location>
</feature>
<dbReference type="FunFam" id="3.40.50.300:FF:000043">
    <property type="entry name" value="Vacuolar protein sorting-associated protein 4"/>
    <property type="match status" value="1"/>
</dbReference>
<sequence length="439" mass="49404">MSNNTALQKAIDLVTRATEEDKNKNYAEALRLYEHAVEYFLHAIRYEAQTDRAKESIRSKCVQYLDRAEKLKEYLRSKTKEKKPVKQGENDDKKEDNSSDSDDENPEKKKLMNQLEGAIVMEKPNVKWSDVAGLHAAKEALKEAVILPIKFPHLFTGKRKPWRGILLFGPPGTGKSYLAKAVATEANNSTFFSVSSSHLVSKWLGESEKLVRNLFEMARNQKPSIIFIDEIDSLCSTRSDNENDATRRIKTEFLVQMQGVGNDTEGILVLGATNIPWVLDSAIRRRFEKRIYIPLPDEPARLHMFKLHIGNTPHTLSEDDFKQLAKRSDGFSGADISVLVRDALMQPVRKVQTATHFRRVRGPSRSDPNVIVDDLLTPCSPGSPGAIEMSWMDVPGEKLLEPTVTMSDMLLSLSTAKPTVNDADLGKLKKFMDDFGQEG</sequence>
<dbReference type="Gene3D" id="1.10.8.60">
    <property type="match status" value="1"/>
</dbReference>
<reference evidence="17" key="1">
    <citation type="journal article" date="2020" name="Cell">
        <title>Large-Scale Comparative Analyses of Tick Genomes Elucidate Their Genetic Diversity and Vector Capacities.</title>
        <authorList>
            <consortium name="Tick Genome and Microbiome Consortium (TIGMIC)"/>
            <person name="Jia N."/>
            <person name="Wang J."/>
            <person name="Shi W."/>
            <person name="Du L."/>
            <person name="Sun Y."/>
            <person name="Zhan W."/>
            <person name="Jiang J.F."/>
            <person name="Wang Q."/>
            <person name="Zhang B."/>
            <person name="Ji P."/>
            <person name="Bell-Sakyi L."/>
            <person name="Cui X.M."/>
            <person name="Yuan T.T."/>
            <person name="Jiang B.G."/>
            <person name="Yang W.F."/>
            <person name="Lam T.T."/>
            <person name="Chang Q.C."/>
            <person name="Ding S.J."/>
            <person name="Wang X.J."/>
            <person name="Zhu J.G."/>
            <person name="Ruan X.D."/>
            <person name="Zhao L."/>
            <person name="Wei J.T."/>
            <person name="Ye R.Z."/>
            <person name="Que T.C."/>
            <person name="Du C.H."/>
            <person name="Zhou Y.H."/>
            <person name="Cheng J.X."/>
            <person name="Dai P.F."/>
            <person name="Guo W.B."/>
            <person name="Han X.H."/>
            <person name="Huang E.J."/>
            <person name="Li L.F."/>
            <person name="Wei W."/>
            <person name="Gao Y.C."/>
            <person name="Liu J.Z."/>
            <person name="Shao H.Z."/>
            <person name="Wang X."/>
            <person name="Wang C.C."/>
            <person name="Yang T.C."/>
            <person name="Huo Q.B."/>
            <person name="Li W."/>
            <person name="Chen H.Y."/>
            <person name="Chen S.E."/>
            <person name="Zhou L.G."/>
            <person name="Ni X.B."/>
            <person name="Tian J.H."/>
            <person name="Sheng Y."/>
            <person name="Liu T."/>
            <person name="Pan Y.S."/>
            <person name="Xia L.Y."/>
            <person name="Li J."/>
            <person name="Zhao F."/>
            <person name="Cao W.C."/>
        </authorList>
    </citation>
    <scope>NUCLEOTIDE SEQUENCE</scope>
    <source>
        <strain evidence="17">Rsan-2018</strain>
    </source>
</reference>
<evidence type="ECO:0000256" key="6">
    <source>
        <dbReference type="ARBA" id="ARBA00022741"/>
    </source>
</evidence>
<dbReference type="GO" id="GO:0031902">
    <property type="term" value="C:late endosome membrane"/>
    <property type="evidence" value="ECO:0007669"/>
    <property type="project" value="UniProtKB-SubCell"/>
</dbReference>
<dbReference type="PROSITE" id="PS00674">
    <property type="entry name" value="AAA"/>
    <property type="match status" value="1"/>
</dbReference>
<organism evidence="17 18">
    <name type="scientific">Rhipicephalus sanguineus</name>
    <name type="common">Brown dog tick</name>
    <name type="synonym">Ixodes sanguineus</name>
    <dbReference type="NCBI Taxonomy" id="34632"/>
    <lineage>
        <taxon>Eukaryota</taxon>
        <taxon>Metazoa</taxon>
        <taxon>Ecdysozoa</taxon>
        <taxon>Arthropoda</taxon>
        <taxon>Chelicerata</taxon>
        <taxon>Arachnida</taxon>
        <taxon>Acari</taxon>
        <taxon>Parasitiformes</taxon>
        <taxon>Ixodida</taxon>
        <taxon>Ixodoidea</taxon>
        <taxon>Ixodidae</taxon>
        <taxon>Rhipicephalinae</taxon>
        <taxon>Rhipicephalus</taxon>
        <taxon>Rhipicephalus</taxon>
    </lineage>
</organism>
<dbReference type="AlphaFoldDB" id="A0A9D4PSD9"/>
<feature type="domain" description="AAA+ ATPase" evidence="15">
    <location>
        <begin position="161"/>
        <end position="297"/>
    </location>
</feature>
<accession>A0A9D4PSD9</accession>
<evidence type="ECO:0000256" key="8">
    <source>
        <dbReference type="ARBA" id="ARBA00022801"/>
    </source>
</evidence>
<keyword evidence="7" id="KW-0967">Endosome</keyword>
<dbReference type="InterPro" id="IPR041569">
    <property type="entry name" value="AAA_lid_3"/>
</dbReference>
<evidence type="ECO:0000256" key="12">
    <source>
        <dbReference type="ARBA" id="ARBA00023306"/>
    </source>
</evidence>
<dbReference type="EC" id="3.6.4.6" evidence="3"/>
<dbReference type="InterPro" id="IPR036181">
    <property type="entry name" value="MIT_dom_sf"/>
</dbReference>
<dbReference type="InterPro" id="IPR007330">
    <property type="entry name" value="MIT_dom"/>
</dbReference>
<dbReference type="InterPro" id="IPR045253">
    <property type="entry name" value="VPS4_MIT"/>
</dbReference>
<dbReference type="CDD" id="cd02678">
    <property type="entry name" value="MIT_VPS4"/>
    <property type="match status" value="1"/>
</dbReference>
<keyword evidence="10" id="KW-0653">Protein transport</keyword>
<dbReference type="GO" id="GO:0015031">
    <property type="term" value="P:protein transport"/>
    <property type="evidence" value="ECO:0007669"/>
    <property type="project" value="UniProtKB-KW"/>
</dbReference>
<protein>
    <recommendedName>
        <fullName evidence="3">vesicle-fusing ATPase</fullName>
        <ecNumber evidence="3">3.6.4.6</ecNumber>
    </recommendedName>
</protein>
<evidence type="ECO:0000256" key="9">
    <source>
        <dbReference type="ARBA" id="ARBA00022840"/>
    </source>
</evidence>
<keyword evidence="12" id="KW-0131">Cell cycle</keyword>
<keyword evidence="4" id="KW-0813">Transport</keyword>
<dbReference type="Pfam" id="PF17862">
    <property type="entry name" value="AAA_lid_3"/>
    <property type="match status" value="1"/>
</dbReference>
<dbReference type="OrthoDB" id="29072at2759"/>
<dbReference type="VEuPathDB" id="VectorBase:RSAN_053741"/>
<dbReference type="InterPro" id="IPR027417">
    <property type="entry name" value="P-loop_NTPase"/>
</dbReference>
<evidence type="ECO:0000313" key="18">
    <source>
        <dbReference type="Proteomes" id="UP000821837"/>
    </source>
</evidence>
<proteinExistence type="inferred from homology"/>
<gene>
    <name evidence="17" type="ORF">HPB52_003233</name>
</gene>
<evidence type="ECO:0000259" key="15">
    <source>
        <dbReference type="SMART" id="SM00382"/>
    </source>
</evidence>
<keyword evidence="8" id="KW-0378">Hydrolase</keyword>
<dbReference type="PANTHER" id="PTHR23074:SF83">
    <property type="entry name" value="VACUOLAR PROTEIN SORTING-ASSOCIATED PROTEIN 4A"/>
    <property type="match status" value="1"/>
</dbReference>
<evidence type="ECO:0000313" key="17">
    <source>
        <dbReference type="EMBL" id="KAH7950945.1"/>
    </source>
</evidence>
<evidence type="ECO:0000256" key="14">
    <source>
        <dbReference type="SAM" id="MobiDB-lite"/>
    </source>
</evidence>
<keyword evidence="5" id="KW-0132">Cell division</keyword>
<dbReference type="SMART" id="SM00745">
    <property type="entry name" value="MIT"/>
    <property type="match status" value="1"/>
</dbReference>
<dbReference type="OMA" id="IEWTNEF"/>
<evidence type="ECO:0000256" key="5">
    <source>
        <dbReference type="ARBA" id="ARBA00022618"/>
    </source>
</evidence>
<dbReference type="InterPro" id="IPR003593">
    <property type="entry name" value="AAA+_ATPase"/>
</dbReference>
<dbReference type="Pfam" id="PF04212">
    <property type="entry name" value="MIT"/>
    <property type="match status" value="1"/>
</dbReference>
<dbReference type="SUPFAM" id="SSF116846">
    <property type="entry name" value="MIT domain"/>
    <property type="match status" value="1"/>
</dbReference>
<evidence type="ECO:0000259" key="16">
    <source>
        <dbReference type="SMART" id="SM00745"/>
    </source>
</evidence>
<dbReference type="FunFam" id="1.20.58.80:FF:000002">
    <property type="entry name" value="Vacuolar protein sorting-associated protein 4A"/>
    <property type="match status" value="1"/>
</dbReference>
<dbReference type="Gene3D" id="1.20.58.80">
    <property type="entry name" value="Phosphotransferase system, lactose/cellobiose-type IIA subunit"/>
    <property type="match status" value="1"/>
</dbReference>
<dbReference type="GO" id="GO:0051301">
    <property type="term" value="P:cell division"/>
    <property type="evidence" value="ECO:0007669"/>
    <property type="project" value="UniProtKB-KW"/>
</dbReference>
<dbReference type="InterPro" id="IPR050304">
    <property type="entry name" value="MT-severing_AAA_ATPase"/>
</dbReference>
<keyword evidence="9 13" id="KW-0067">ATP-binding</keyword>
<dbReference type="GO" id="GO:0016887">
    <property type="term" value="F:ATP hydrolysis activity"/>
    <property type="evidence" value="ECO:0007669"/>
    <property type="project" value="InterPro"/>
</dbReference>
<comment type="caution">
    <text evidence="17">The sequence shown here is derived from an EMBL/GenBank/DDBJ whole genome shotgun (WGS) entry which is preliminary data.</text>
</comment>
<dbReference type="Gene3D" id="3.40.50.300">
    <property type="entry name" value="P-loop containing nucleotide triphosphate hydrolases"/>
    <property type="match status" value="1"/>
</dbReference>
<dbReference type="Proteomes" id="UP000821837">
    <property type="component" value="Chromosome 5"/>
</dbReference>
<evidence type="ECO:0000256" key="11">
    <source>
        <dbReference type="ARBA" id="ARBA00023136"/>
    </source>
</evidence>
<dbReference type="SUPFAM" id="SSF52540">
    <property type="entry name" value="P-loop containing nucleoside triphosphate hydrolases"/>
    <property type="match status" value="1"/>
</dbReference>
<evidence type="ECO:0000256" key="4">
    <source>
        <dbReference type="ARBA" id="ARBA00022448"/>
    </source>
</evidence>
<dbReference type="FunFam" id="1.10.8.60:FF:000015">
    <property type="entry name" value="vacuolar protein sorting-associated protein 4A"/>
    <property type="match status" value="1"/>
</dbReference>
<keyword evidence="11" id="KW-0472">Membrane</keyword>
<dbReference type="InterPro" id="IPR003960">
    <property type="entry name" value="ATPase_AAA_CS"/>
</dbReference>
<dbReference type="PANTHER" id="PTHR23074">
    <property type="entry name" value="AAA DOMAIN-CONTAINING"/>
    <property type="match status" value="1"/>
</dbReference>
<dbReference type="InterPro" id="IPR015415">
    <property type="entry name" value="Spast_Vps4_C"/>
</dbReference>
<name>A0A9D4PSD9_RHISA</name>
<evidence type="ECO:0000256" key="10">
    <source>
        <dbReference type="ARBA" id="ARBA00022927"/>
    </source>
</evidence>
<reference evidence="17" key="2">
    <citation type="submission" date="2021-09" db="EMBL/GenBank/DDBJ databases">
        <authorList>
            <person name="Jia N."/>
            <person name="Wang J."/>
            <person name="Shi W."/>
            <person name="Du L."/>
            <person name="Sun Y."/>
            <person name="Zhan W."/>
            <person name="Jiang J."/>
            <person name="Wang Q."/>
            <person name="Zhang B."/>
            <person name="Ji P."/>
            <person name="Sakyi L.B."/>
            <person name="Cui X."/>
            <person name="Yuan T."/>
            <person name="Jiang B."/>
            <person name="Yang W."/>
            <person name="Lam T.T.-Y."/>
            <person name="Chang Q."/>
            <person name="Ding S."/>
            <person name="Wang X."/>
            <person name="Zhu J."/>
            <person name="Ruan X."/>
            <person name="Zhao L."/>
            <person name="Wei J."/>
            <person name="Que T."/>
            <person name="Du C."/>
            <person name="Cheng J."/>
            <person name="Dai P."/>
            <person name="Han X."/>
            <person name="Huang E."/>
            <person name="Gao Y."/>
            <person name="Liu J."/>
            <person name="Shao H."/>
            <person name="Ye R."/>
            <person name="Li L."/>
            <person name="Wei W."/>
            <person name="Wang X."/>
            <person name="Wang C."/>
            <person name="Huo Q."/>
            <person name="Li W."/>
            <person name="Guo W."/>
            <person name="Chen H."/>
            <person name="Chen S."/>
            <person name="Zhou L."/>
            <person name="Zhou L."/>
            <person name="Ni X."/>
            <person name="Tian J."/>
            <person name="Zhou Y."/>
            <person name="Sheng Y."/>
            <person name="Liu T."/>
            <person name="Pan Y."/>
            <person name="Xia L."/>
            <person name="Li J."/>
            <person name="Zhao F."/>
            <person name="Cao W."/>
        </authorList>
    </citation>
    <scope>NUCLEOTIDE SEQUENCE</scope>
    <source>
        <strain evidence="17">Rsan-2018</strain>
        <tissue evidence="17">Larvae</tissue>
    </source>
</reference>
<evidence type="ECO:0000256" key="1">
    <source>
        <dbReference type="ARBA" id="ARBA00004633"/>
    </source>
</evidence>
<feature type="compositionally biased region" description="Basic and acidic residues" evidence="14">
    <location>
        <begin position="76"/>
        <end position="97"/>
    </location>
</feature>
<dbReference type="GO" id="GO:0005524">
    <property type="term" value="F:ATP binding"/>
    <property type="evidence" value="ECO:0007669"/>
    <property type="project" value="UniProtKB-KW"/>
</dbReference>
<evidence type="ECO:0000256" key="2">
    <source>
        <dbReference type="ARBA" id="ARBA00006914"/>
    </source>
</evidence>
<dbReference type="Pfam" id="PF00004">
    <property type="entry name" value="AAA"/>
    <property type="match status" value="1"/>
</dbReference>
<evidence type="ECO:0000256" key="13">
    <source>
        <dbReference type="RuleBase" id="RU003651"/>
    </source>
</evidence>
<dbReference type="GO" id="GO:0016197">
    <property type="term" value="P:endosomal transport"/>
    <property type="evidence" value="ECO:0007669"/>
    <property type="project" value="TreeGrafter"/>
</dbReference>
<dbReference type="CDD" id="cd19521">
    <property type="entry name" value="RecA-like_VPS4"/>
    <property type="match status" value="1"/>
</dbReference>
<dbReference type="GO" id="GO:0007033">
    <property type="term" value="P:vacuole organization"/>
    <property type="evidence" value="ECO:0007669"/>
    <property type="project" value="TreeGrafter"/>
</dbReference>
<feature type="domain" description="MIT" evidence="16">
    <location>
        <begin position="3"/>
        <end position="81"/>
    </location>
</feature>
<keyword evidence="18" id="KW-1185">Reference proteome</keyword>
<comment type="subcellular location">
    <subcellularLocation>
        <location evidence="1">Late endosome membrane</location>
        <topology evidence="1">Peripheral membrane protein</topology>
    </subcellularLocation>
</comment>